<keyword evidence="2" id="KW-0472">Membrane</keyword>
<keyword evidence="2" id="KW-1133">Transmembrane helix</keyword>
<dbReference type="HOGENOM" id="CLU_067853_0_0_1"/>
<keyword evidence="2" id="KW-0812">Transmembrane</keyword>
<dbReference type="OrthoDB" id="5235700at2759"/>
<proteinExistence type="predicted"/>
<evidence type="ECO:0000313" key="3">
    <source>
        <dbReference type="EMBL" id="ETS81160.1"/>
    </source>
</evidence>
<evidence type="ECO:0000256" key="1">
    <source>
        <dbReference type="SAM" id="MobiDB-lite"/>
    </source>
</evidence>
<reference evidence="4" key="1">
    <citation type="journal article" date="2015" name="BMC Genomics">
        <title>Genomic and transcriptomic analysis of the endophytic fungus Pestalotiopsis fici reveals its lifestyle and high potential for synthesis of natural products.</title>
        <authorList>
            <person name="Wang X."/>
            <person name="Zhang X."/>
            <person name="Liu L."/>
            <person name="Xiang M."/>
            <person name="Wang W."/>
            <person name="Sun X."/>
            <person name="Che Y."/>
            <person name="Guo L."/>
            <person name="Liu G."/>
            <person name="Guo L."/>
            <person name="Wang C."/>
            <person name="Yin W.B."/>
            <person name="Stadler M."/>
            <person name="Zhang X."/>
            <person name="Liu X."/>
        </authorList>
    </citation>
    <scope>NUCLEOTIDE SEQUENCE [LARGE SCALE GENOMIC DNA]</scope>
    <source>
        <strain evidence="4">W106-1 / CGMCC3.15140</strain>
    </source>
</reference>
<feature type="transmembrane region" description="Helical" evidence="2">
    <location>
        <begin position="23"/>
        <end position="47"/>
    </location>
</feature>
<dbReference type="AlphaFoldDB" id="W3X526"/>
<sequence length="325" mass="35532">MPAVHHPLYSRSNVSSHFASGGLLRYFCSVGVITTVLAFIFALHLIIKYKKLCRSRKHIVGLIGQKEAFAHYLGEGNWDKSRGVSNPMMAAADMSAEQHTSYTEIQPDESEIKPNGHEVIATWNMGDTAEVSRDGHVDTPLFLRNSLLVRPPPSPPLTRPERSSEMDIFQDRRMSSALSTAGDLENDSLYHASPQNVLAASSSSSSAQATQDNAVIIPRRRSYTKVVPIGPPQPVSWLEEDGTVVAFSPSSFPSSNPALPLAPHDSFHNHGIEVKGEILSALDDSGAGWRRHTRVYGGGVCLACLASSDREGGFYGDRVRPEERR</sequence>
<gene>
    <name evidence="3" type="ORF">PFICI_06162</name>
</gene>
<feature type="region of interest" description="Disordered" evidence="1">
    <location>
        <begin position="148"/>
        <end position="167"/>
    </location>
</feature>
<name>W3X526_PESFW</name>
<dbReference type="RefSeq" id="XP_007832934.1">
    <property type="nucleotide sequence ID" value="XM_007834743.1"/>
</dbReference>
<dbReference type="EMBL" id="KI912112">
    <property type="protein sequence ID" value="ETS81160.1"/>
    <property type="molecule type" value="Genomic_DNA"/>
</dbReference>
<accession>W3X526</accession>
<dbReference type="InParanoid" id="W3X526"/>
<evidence type="ECO:0000313" key="4">
    <source>
        <dbReference type="Proteomes" id="UP000030651"/>
    </source>
</evidence>
<dbReference type="eggNOG" id="ENOG502RJV8">
    <property type="taxonomic scope" value="Eukaryota"/>
</dbReference>
<dbReference type="GeneID" id="19271175"/>
<organism evidence="3 4">
    <name type="scientific">Pestalotiopsis fici (strain W106-1 / CGMCC3.15140)</name>
    <dbReference type="NCBI Taxonomy" id="1229662"/>
    <lineage>
        <taxon>Eukaryota</taxon>
        <taxon>Fungi</taxon>
        <taxon>Dikarya</taxon>
        <taxon>Ascomycota</taxon>
        <taxon>Pezizomycotina</taxon>
        <taxon>Sordariomycetes</taxon>
        <taxon>Xylariomycetidae</taxon>
        <taxon>Amphisphaeriales</taxon>
        <taxon>Sporocadaceae</taxon>
        <taxon>Pestalotiopsis</taxon>
    </lineage>
</organism>
<dbReference type="Proteomes" id="UP000030651">
    <property type="component" value="Unassembled WGS sequence"/>
</dbReference>
<protein>
    <submittedName>
        <fullName evidence="3">Uncharacterized protein</fullName>
    </submittedName>
</protein>
<evidence type="ECO:0000256" key="2">
    <source>
        <dbReference type="SAM" id="Phobius"/>
    </source>
</evidence>
<keyword evidence="4" id="KW-1185">Reference proteome</keyword>
<dbReference type="KEGG" id="pfy:PFICI_06162"/>